<evidence type="ECO:0000256" key="1">
    <source>
        <dbReference type="ARBA" id="ARBA00004141"/>
    </source>
</evidence>
<evidence type="ECO:0000313" key="8">
    <source>
        <dbReference type="EMBL" id="GEP60455.1"/>
    </source>
</evidence>
<dbReference type="SUPFAM" id="SSF81345">
    <property type="entry name" value="ABC transporter involved in vitamin B12 uptake, BtuC"/>
    <property type="match status" value="1"/>
</dbReference>
<feature type="transmembrane region" description="Helical" evidence="7">
    <location>
        <begin position="20"/>
        <end position="40"/>
    </location>
</feature>
<keyword evidence="3 6" id="KW-0812">Transmembrane</keyword>
<dbReference type="InterPro" id="IPR001626">
    <property type="entry name" value="ABC_TroCD"/>
</dbReference>
<dbReference type="Proteomes" id="UP000321058">
    <property type="component" value="Unassembled WGS sequence"/>
</dbReference>
<dbReference type="GO" id="GO:0043190">
    <property type="term" value="C:ATP-binding cassette (ABC) transporter complex"/>
    <property type="evidence" value="ECO:0007669"/>
    <property type="project" value="InterPro"/>
</dbReference>
<dbReference type="PANTHER" id="PTHR30477:SF13">
    <property type="entry name" value="IRON TRANSPORT SYSTEM MEMBRANE PROTEIN HI_0360-RELATED"/>
    <property type="match status" value="1"/>
</dbReference>
<evidence type="ECO:0000256" key="5">
    <source>
        <dbReference type="ARBA" id="ARBA00023136"/>
    </source>
</evidence>
<keyword evidence="4 7" id="KW-1133">Transmembrane helix</keyword>
<dbReference type="RefSeq" id="WP_147155798.1">
    <property type="nucleotide sequence ID" value="NZ_BKAJ01000165.1"/>
</dbReference>
<protein>
    <submittedName>
        <fullName evidence="8">Zinc ABC transporter permease</fullName>
    </submittedName>
</protein>
<proteinExistence type="inferred from homology"/>
<evidence type="ECO:0000313" key="9">
    <source>
        <dbReference type="Proteomes" id="UP000321058"/>
    </source>
</evidence>
<evidence type="ECO:0000256" key="7">
    <source>
        <dbReference type="SAM" id="Phobius"/>
    </source>
</evidence>
<feature type="transmembrane region" description="Helical" evidence="7">
    <location>
        <begin position="181"/>
        <end position="199"/>
    </location>
</feature>
<dbReference type="InterPro" id="IPR037294">
    <property type="entry name" value="ABC_BtuC-like"/>
</dbReference>
<keyword evidence="9" id="KW-1185">Reference proteome</keyword>
<comment type="caution">
    <text evidence="8">The sequence shown here is derived from an EMBL/GenBank/DDBJ whole genome shotgun (WGS) entry which is preliminary data.</text>
</comment>
<keyword evidence="6" id="KW-0813">Transport</keyword>
<sequence length="288" mass="29611">MSLWSILVVPFAEYAFMRTALVACIALAVASGPLGTLLLLRRMGLFGNVLSHAVMPGAAIGFALAGSALAVLSIGGLITGLAMVLFMMIGTRFGEQREDVSLAAFYTASIGVGVLVVSLRGTNVDLMHVLLGTVLAIDVPALVLIVTIASIVVASLAFIFRPLAIQSFDPAFLRATGGSDIAYRAIFLVLIVLDLVAGFQALGTLLAGVPLLLPPAAARCWARRIGPLVGLSIGFGIVAGYAGLLASYHLNVPSGPAIACAAALIYAASTLVPASRILMTALKATRPI</sequence>
<dbReference type="PANTHER" id="PTHR30477">
    <property type="entry name" value="ABC-TRANSPORTER METAL-BINDING PROTEIN"/>
    <property type="match status" value="1"/>
</dbReference>
<evidence type="ECO:0000256" key="3">
    <source>
        <dbReference type="ARBA" id="ARBA00022692"/>
    </source>
</evidence>
<feature type="transmembrane region" description="Helical" evidence="7">
    <location>
        <begin position="229"/>
        <end position="250"/>
    </location>
</feature>
<dbReference type="GO" id="GO:0055085">
    <property type="term" value="P:transmembrane transport"/>
    <property type="evidence" value="ECO:0007669"/>
    <property type="project" value="InterPro"/>
</dbReference>
<dbReference type="GO" id="GO:0010043">
    <property type="term" value="P:response to zinc ion"/>
    <property type="evidence" value="ECO:0007669"/>
    <property type="project" value="TreeGrafter"/>
</dbReference>
<feature type="transmembrane region" description="Helical" evidence="7">
    <location>
        <begin position="100"/>
        <end position="119"/>
    </location>
</feature>
<name>A0A512NND2_9HYPH</name>
<feature type="transmembrane region" description="Helical" evidence="7">
    <location>
        <begin position="45"/>
        <end position="64"/>
    </location>
</feature>
<dbReference type="Pfam" id="PF00950">
    <property type="entry name" value="ABC-3"/>
    <property type="match status" value="1"/>
</dbReference>
<evidence type="ECO:0000256" key="6">
    <source>
        <dbReference type="RuleBase" id="RU003943"/>
    </source>
</evidence>
<evidence type="ECO:0000256" key="2">
    <source>
        <dbReference type="ARBA" id="ARBA00008034"/>
    </source>
</evidence>
<comment type="similarity">
    <text evidence="2 6">Belongs to the ABC-3 integral membrane protein family.</text>
</comment>
<keyword evidence="5 7" id="KW-0472">Membrane</keyword>
<accession>A0A512NND2</accession>
<dbReference type="OrthoDB" id="9804300at2"/>
<dbReference type="AlphaFoldDB" id="A0A512NND2"/>
<dbReference type="EMBL" id="BKAJ01000165">
    <property type="protein sequence ID" value="GEP60455.1"/>
    <property type="molecule type" value="Genomic_DNA"/>
</dbReference>
<feature type="transmembrane region" description="Helical" evidence="7">
    <location>
        <begin position="256"/>
        <end position="279"/>
    </location>
</feature>
<reference evidence="8 9" key="1">
    <citation type="submission" date="2019-07" db="EMBL/GenBank/DDBJ databases">
        <title>Whole genome shotgun sequence of Reyranella soli NBRC 108950.</title>
        <authorList>
            <person name="Hosoyama A."/>
            <person name="Uohara A."/>
            <person name="Ohji S."/>
            <person name="Ichikawa N."/>
        </authorList>
    </citation>
    <scope>NUCLEOTIDE SEQUENCE [LARGE SCALE GENOMIC DNA]</scope>
    <source>
        <strain evidence="8 9">NBRC 108950</strain>
    </source>
</reference>
<gene>
    <name evidence="8" type="ORF">RSO01_76210</name>
</gene>
<comment type="subcellular location">
    <subcellularLocation>
        <location evidence="6">Cell membrane</location>
        <topology evidence="6">Multi-pass membrane protein</topology>
    </subcellularLocation>
    <subcellularLocation>
        <location evidence="1">Membrane</location>
        <topology evidence="1">Multi-pass membrane protein</topology>
    </subcellularLocation>
</comment>
<evidence type="ECO:0000256" key="4">
    <source>
        <dbReference type="ARBA" id="ARBA00022989"/>
    </source>
</evidence>
<feature type="transmembrane region" description="Helical" evidence="7">
    <location>
        <begin position="70"/>
        <end position="88"/>
    </location>
</feature>
<feature type="transmembrane region" description="Helical" evidence="7">
    <location>
        <begin position="139"/>
        <end position="160"/>
    </location>
</feature>
<organism evidence="8 9">
    <name type="scientific">Reyranella soli</name>
    <dbReference type="NCBI Taxonomy" id="1230389"/>
    <lineage>
        <taxon>Bacteria</taxon>
        <taxon>Pseudomonadati</taxon>
        <taxon>Pseudomonadota</taxon>
        <taxon>Alphaproteobacteria</taxon>
        <taxon>Hyphomicrobiales</taxon>
        <taxon>Reyranellaceae</taxon>
        <taxon>Reyranella</taxon>
    </lineage>
</organism>